<keyword evidence="3" id="KW-1185">Reference proteome</keyword>
<protein>
    <submittedName>
        <fullName evidence="2">Hin recombinase</fullName>
    </submittedName>
</protein>
<dbReference type="InterPro" id="IPR009057">
    <property type="entry name" value="Homeodomain-like_sf"/>
</dbReference>
<organism evidence="2 3">
    <name type="scientific">Corynebacterium zhongnanshanii</name>
    <dbReference type="NCBI Taxonomy" id="2768834"/>
    <lineage>
        <taxon>Bacteria</taxon>
        <taxon>Bacillati</taxon>
        <taxon>Actinomycetota</taxon>
        <taxon>Actinomycetes</taxon>
        <taxon>Mycobacteriales</taxon>
        <taxon>Corynebacteriaceae</taxon>
        <taxon>Corynebacterium</taxon>
    </lineage>
</organism>
<dbReference type="CDD" id="cd00569">
    <property type="entry name" value="HTH_Hin_like"/>
    <property type="match status" value="1"/>
</dbReference>
<reference evidence="2 3" key="1">
    <citation type="submission" date="2019-10" db="EMBL/GenBank/DDBJ databases">
        <title>Corynebacterium sp novel species isolated from the respiratory tract of Marmot.</title>
        <authorList>
            <person name="Zhang G."/>
        </authorList>
    </citation>
    <scope>NUCLEOTIDE SEQUENCE [LARGE SCALE GENOMIC DNA]</scope>
    <source>
        <strain evidence="2 3">336</strain>
    </source>
</reference>
<gene>
    <name evidence="2" type="ORF">F8377_09540</name>
</gene>
<evidence type="ECO:0000313" key="3">
    <source>
        <dbReference type="Proteomes" id="UP000436181"/>
    </source>
</evidence>
<accession>A0ABQ6VC60</accession>
<dbReference type="Pfam" id="PF02796">
    <property type="entry name" value="HTH_7"/>
    <property type="match status" value="1"/>
</dbReference>
<dbReference type="InterPro" id="IPR006120">
    <property type="entry name" value="Resolvase_HTH_dom"/>
</dbReference>
<proteinExistence type="predicted"/>
<dbReference type="Proteomes" id="UP000436181">
    <property type="component" value="Unassembled WGS sequence"/>
</dbReference>
<dbReference type="EMBL" id="WBZJ01000004">
    <property type="protein sequence ID" value="KAB3519222.1"/>
    <property type="molecule type" value="Genomic_DNA"/>
</dbReference>
<evidence type="ECO:0000313" key="2">
    <source>
        <dbReference type="EMBL" id="KAB3519222.1"/>
    </source>
</evidence>
<feature type="domain" description="Resolvase HTH" evidence="1">
    <location>
        <begin position="35"/>
        <end position="72"/>
    </location>
</feature>
<name>A0ABQ6VC60_9CORY</name>
<dbReference type="SUPFAM" id="SSF46689">
    <property type="entry name" value="Homeodomain-like"/>
    <property type="match status" value="1"/>
</dbReference>
<evidence type="ECO:0000259" key="1">
    <source>
        <dbReference type="Pfam" id="PF02796"/>
    </source>
</evidence>
<sequence>MAQRPSLSVSLFASARPRALPGLKSAGSVYKERAKALTAEQVDQAKRWIDEGMPKTKVAERLGVGRMTLYEYIKFGNP</sequence>
<dbReference type="Gene3D" id="1.10.10.60">
    <property type="entry name" value="Homeodomain-like"/>
    <property type="match status" value="1"/>
</dbReference>
<comment type="caution">
    <text evidence="2">The sequence shown here is derived from an EMBL/GenBank/DDBJ whole genome shotgun (WGS) entry which is preliminary data.</text>
</comment>